<dbReference type="InParanoid" id="W2RSG4"/>
<evidence type="ECO:0000313" key="2">
    <source>
        <dbReference type="Proteomes" id="UP000030752"/>
    </source>
</evidence>
<dbReference type="PANTHER" id="PTHR34071:SF2">
    <property type="entry name" value="FLAVIN-NUCLEOTIDE-BINDING PROTEIN"/>
    <property type="match status" value="1"/>
</dbReference>
<dbReference type="HOGENOM" id="CLU_067890_0_0_1"/>
<dbReference type="AlphaFoldDB" id="W2RSG4"/>
<accession>W2RSG4</accession>
<keyword evidence="2" id="KW-1185">Reference proteome</keyword>
<dbReference type="VEuPathDB" id="FungiDB:HMPREF1541_05483"/>
<dbReference type="RefSeq" id="XP_008718045.1">
    <property type="nucleotide sequence ID" value="XM_008719823.1"/>
</dbReference>
<name>W2RSG4_CYPE1</name>
<dbReference type="InterPro" id="IPR012349">
    <property type="entry name" value="Split_barrel_FMN-bd"/>
</dbReference>
<dbReference type="GeneID" id="19972822"/>
<reference evidence="1 2" key="1">
    <citation type="submission" date="2013-03" db="EMBL/GenBank/DDBJ databases">
        <title>The Genome Sequence of Phialophora europaea CBS 101466.</title>
        <authorList>
            <consortium name="The Broad Institute Genomics Platform"/>
            <person name="Cuomo C."/>
            <person name="de Hoog S."/>
            <person name="Gorbushina A."/>
            <person name="Walker B."/>
            <person name="Young S.K."/>
            <person name="Zeng Q."/>
            <person name="Gargeya S."/>
            <person name="Fitzgerald M."/>
            <person name="Haas B."/>
            <person name="Abouelleil A."/>
            <person name="Allen A.W."/>
            <person name="Alvarado L."/>
            <person name="Arachchi H.M."/>
            <person name="Berlin A.M."/>
            <person name="Chapman S.B."/>
            <person name="Gainer-Dewar J."/>
            <person name="Goldberg J."/>
            <person name="Griggs A."/>
            <person name="Gujja S."/>
            <person name="Hansen M."/>
            <person name="Howarth C."/>
            <person name="Imamovic A."/>
            <person name="Ireland A."/>
            <person name="Larimer J."/>
            <person name="McCowan C."/>
            <person name="Murphy C."/>
            <person name="Pearson M."/>
            <person name="Poon T.W."/>
            <person name="Priest M."/>
            <person name="Roberts A."/>
            <person name="Saif S."/>
            <person name="Shea T."/>
            <person name="Sisk P."/>
            <person name="Sykes S."/>
            <person name="Wortman J."/>
            <person name="Nusbaum C."/>
            <person name="Birren B."/>
        </authorList>
    </citation>
    <scope>NUCLEOTIDE SEQUENCE [LARGE SCALE GENOMIC DNA]</scope>
    <source>
        <strain evidence="1 2">CBS 101466</strain>
    </source>
</reference>
<evidence type="ECO:0000313" key="1">
    <source>
        <dbReference type="EMBL" id="ETN39260.1"/>
    </source>
</evidence>
<dbReference type="InterPro" id="IPR024747">
    <property type="entry name" value="Pyridox_Oxase-rel"/>
</dbReference>
<proteinExistence type="predicted"/>
<dbReference type="OrthoDB" id="444432at2759"/>
<dbReference type="eggNOG" id="ENOG502S42E">
    <property type="taxonomic scope" value="Eukaryota"/>
</dbReference>
<gene>
    <name evidence="1" type="ORF">HMPREF1541_05483</name>
</gene>
<organism evidence="1 2">
    <name type="scientific">Cyphellophora europaea (strain CBS 101466)</name>
    <name type="common">Phialophora europaea</name>
    <dbReference type="NCBI Taxonomy" id="1220924"/>
    <lineage>
        <taxon>Eukaryota</taxon>
        <taxon>Fungi</taxon>
        <taxon>Dikarya</taxon>
        <taxon>Ascomycota</taxon>
        <taxon>Pezizomycotina</taxon>
        <taxon>Eurotiomycetes</taxon>
        <taxon>Chaetothyriomycetidae</taxon>
        <taxon>Chaetothyriales</taxon>
        <taxon>Cyphellophoraceae</taxon>
        <taxon>Cyphellophora</taxon>
    </lineage>
</organism>
<evidence type="ECO:0008006" key="3">
    <source>
        <dbReference type="Google" id="ProtNLM"/>
    </source>
</evidence>
<dbReference type="PANTHER" id="PTHR34071">
    <property type="entry name" value="5-NITROIMIDAZOLE ANTIBIOTICS RESISTANCE PROTEIN, NIMA-FAMILY-RELATED PROTEIN-RELATED"/>
    <property type="match status" value="1"/>
</dbReference>
<dbReference type="SUPFAM" id="SSF50475">
    <property type="entry name" value="FMN-binding split barrel"/>
    <property type="match status" value="1"/>
</dbReference>
<dbReference type="Gene3D" id="2.30.110.10">
    <property type="entry name" value="Electron Transport, Fmn-binding Protein, Chain A"/>
    <property type="match status" value="1"/>
</dbReference>
<dbReference type="EMBL" id="KB822721">
    <property type="protein sequence ID" value="ETN39260.1"/>
    <property type="molecule type" value="Genomic_DNA"/>
</dbReference>
<dbReference type="Pfam" id="PF12900">
    <property type="entry name" value="Pyridox_ox_2"/>
    <property type="match status" value="1"/>
</dbReference>
<dbReference type="Proteomes" id="UP000030752">
    <property type="component" value="Unassembled WGS sequence"/>
</dbReference>
<protein>
    <recommendedName>
        <fullName evidence="3">Flavin-nucleotide-binding protein</fullName>
    </recommendedName>
</protein>
<sequence>MVRNLEYPKRAQNTVKRYDSRGTYDCGAIHQIINTTPVLHVAFPPGGDEPFAALLPMIGVMGSFDYPSADISEPLDCYLHGYVSARLMRLARDSEKGLPVTIAATKVDGLVLSLTPNSHSMNYRSAVLQGYAKPVEKVDEKLWAMEKITNKVIPDRWANTRVPPDGAEMSSTMILRVTIETASGKIRQGEPHDEAKDEKRPEITGSVWTGVVPVYEAYGEPIPSKGNQVEQLPTYINSYVARATEGNRTKALDAAKEP</sequence>
<dbReference type="STRING" id="1220924.W2RSG4"/>